<dbReference type="EMBL" id="VSSQ01053393">
    <property type="protein sequence ID" value="MPN07417.1"/>
    <property type="molecule type" value="Genomic_DNA"/>
</dbReference>
<accession>A0A645EZQ3</accession>
<organism evidence="1">
    <name type="scientific">bioreactor metagenome</name>
    <dbReference type="NCBI Taxonomy" id="1076179"/>
    <lineage>
        <taxon>unclassified sequences</taxon>
        <taxon>metagenomes</taxon>
        <taxon>ecological metagenomes</taxon>
    </lineage>
</organism>
<dbReference type="AlphaFoldDB" id="A0A645EZQ3"/>
<comment type="caution">
    <text evidence="1">The sequence shown here is derived from an EMBL/GenBank/DDBJ whole genome shotgun (WGS) entry which is preliminary data.</text>
</comment>
<proteinExistence type="predicted"/>
<protein>
    <submittedName>
        <fullName evidence="1">Uncharacterized protein</fullName>
    </submittedName>
</protein>
<gene>
    <name evidence="1" type="ORF">SDC9_154687</name>
</gene>
<evidence type="ECO:0000313" key="1">
    <source>
        <dbReference type="EMBL" id="MPN07417.1"/>
    </source>
</evidence>
<sequence>MEGLGNGFIGNLQKVKNAVGKVIDTTKESFGNMDNGISAGITGINGISALPEQLNYAVSTESGGKSESEKAADMAGIISDAVSQALLAGLTAVGDSILDAIPKEIQMYMNGKFLTKAVWDDFDEEGRSRSRIYAPSREQIISIIRSVVQEG</sequence>
<reference evidence="1" key="1">
    <citation type="submission" date="2019-08" db="EMBL/GenBank/DDBJ databases">
        <authorList>
            <person name="Kucharzyk K."/>
            <person name="Murdoch R.W."/>
            <person name="Higgins S."/>
            <person name="Loffler F."/>
        </authorList>
    </citation>
    <scope>NUCLEOTIDE SEQUENCE</scope>
</reference>
<name>A0A645EZQ3_9ZZZZ</name>